<feature type="region of interest" description="Disordered" evidence="1">
    <location>
        <begin position="289"/>
        <end position="309"/>
    </location>
</feature>
<dbReference type="PANTHER" id="PTHR42841">
    <property type="entry name" value="AMINE OXIDASE"/>
    <property type="match status" value="1"/>
</dbReference>
<dbReference type="AlphaFoldDB" id="A0A8T1V6M9"/>
<comment type="caution">
    <text evidence="3">The sequence shown here is derived from an EMBL/GenBank/DDBJ whole genome shotgun (WGS) entry which is preliminary data.</text>
</comment>
<evidence type="ECO:0000256" key="1">
    <source>
        <dbReference type="SAM" id="MobiDB-lite"/>
    </source>
</evidence>
<protein>
    <recommendedName>
        <fullName evidence="2">[F-actin]-monooxygenase MICAL1-3-like Rossman domain-containing protein</fullName>
    </recommendedName>
</protein>
<organism evidence="3 4">
    <name type="scientific">Phytophthora pseudosyringae</name>
    <dbReference type="NCBI Taxonomy" id="221518"/>
    <lineage>
        <taxon>Eukaryota</taxon>
        <taxon>Sar</taxon>
        <taxon>Stramenopiles</taxon>
        <taxon>Oomycota</taxon>
        <taxon>Peronosporomycetes</taxon>
        <taxon>Peronosporales</taxon>
        <taxon>Peronosporaceae</taxon>
        <taxon>Phytophthora</taxon>
    </lineage>
</organism>
<evidence type="ECO:0000259" key="2">
    <source>
        <dbReference type="Pfam" id="PF25413"/>
    </source>
</evidence>
<proteinExistence type="predicted"/>
<feature type="compositionally biased region" description="Polar residues" evidence="1">
    <location>
        <begin position="294"/>
        <end position="303"/>
    </location>
</feature>
<dbReference type="Pfam" id="PF25413">
    <property type="entry name" value="Rossman_Mical"/>
    <property type="match status" value="1"/>
</dbReference>
<feature type="region of interest" description="Disordered" evidence="1">
    <location>
        <begin position="20"/>
        <end position="41"/>
    </location>
</feature>
<feature type="region of interest" description="Disordered" evidence="1">
    <location>
        <begin position="100"/>
        <end position="123"/>
    </location>
</feature>
<keyword evidence="4" id="KW-1185">Reference proteome</keyword>
<evidence type="ECO:0000313" key="4">
    <source>
        <dbReference type="Proteomes" id="UP000694044"/>
    </source>
</evidence>
<feature type="compositionally biased region" description="Basic and acidic residues" evidence="1">
    <location>
        <begin position="110"/>
        <end position="123"/>
    </location>
</feature>
<gene>
    <name evidence="3" type="ORF">PHYPSEUDO_012543</name>
</gene>
<name>A0A8T1V6M9_9STRA</name>
<dbReference type="EMBL" id="JAGDFM010000601">
    <property type="protein sequence ID" value="KAG7376922.1"/>
    <property type="molecule type" value="Genomic_DNA"/>
</dbReference>
<sequence length="802" mass="89708">MATLAQSTVPAIPTFSRKCSVPKVERRPPVHTGSRDLSKRVSILDDRDTHVGDGLADAEELHALDRFSDVDAAEEREHRRSLLDSLAIDVGEKYLDEIYREDGSDGPQSARHEPGSQHQNGDKELAWQKVRRHLVEEEEKAAVRKKPRTFSSCSDRGDEDTDTVRLLDILAGSGIQDPCSNSSASSEVSRAPEVNYAPPQTFGSRIDRVGNRLVQFLHRRHPTEDERSAISQSSSSSYEGSRATRWLLASLGRVAKTCQRTELSDGAIARISSHLASIDCILREDSGTSGARRVSSTQRSNDSSDGEFRDPRGILALEQRRPHVASSARSSFKAFAAAQDLCETLAAFNNLLADCGLTGAKMQEPWHVYFHIRNAVYSKLGFRHKQLFRLLDARFNLDVYKQRPVANKRVCVVGAGPVGLRAAVEIALLGGHVSVLEKRTKFSRENRLHLWPWVVQDLASLGAKVLFKNFCKSRTYFHVSTRQLQVILLKVALLVGVKVYSATSFEKIVAPGSEKSDGNPFYSIRTEPQIPVAEYTAVLGATGVNDQLAEPAGINRFVFSQNESLGIVCYFPNLETVEETKVKEFSWTAQLKHHMLDRMREVGIDLENIVYFRGEMHYLVMTPKRNNLLVRGVVRQNYPSSKDLVEDSNVSRNALHAFAKRVVEFAGIPRKTDFTRVNLFDFSSLTRAEKPATVLAANGKKLYVGLIGDSLLEPVWHEGVGTCRGFLGALDGVWMLAQIGVKPDEQLLSDRDLAYRVMQRVSGHHRYELHRNVRKYTVDPRSRYTIDFPQVVSWKEGLNSSV</sequence>
<dbReference type="InterPro" id="IPR057494">
    <property type="entry name" value="Rossman_Mical"/>
</dbReference>
<dbReference type="OrthoDB" id="20799at2759"/>
<feature type="compositionally biased region" description="Basic and acidic residues" evidence="1">
    <location>
        <begin position="23"/>
        <end position="41"/>
    </location>
</feature>
<accession>A0A8T1V6M9</accession>
<feature type="domain" description="[F-actin]-monooxygenase MICAL1-3-like Rossman" evidence="2">
    <location>
        <begin position="565"/>
        <end position="667"/>
    </location>
</feature>
<dbReference type="Proteomes" id="UP000694044">
    <property type="component" value="Unassembled WGS sequence"/>
</dbReference>
<reference evidence="3" key="1">
    <citation type="submission" date="2021-02" db="EMBL/GenBank/DDBJ databases">
        <authorList>
            <person name="Palmer J.M."/>
        </authorList>
    </citation>
    <scope>NUCLEOTIDE SEQUENCE</scope>
    <source>
        <strain evidence="3">SCRP734</strain>
    </source>
</reference>
<evidence type="ECO:0000313" key="3">
    <source>
        <dbReference type="EMBL" id="KAG7376922.1"/>
    </source>
</evidence>